<gene>
    <name evidence="2" type="ORF">D915_002026</name>
</gene>
<organism evidence="2 3">
    <name type="scientific">Fasciola hepatica</name>
    <name type="common">Liver fluke</name>
    <dbReference type="NCBI Taxonomy" id="6192"/>
    <lineage>
        <taxon>Eukaryota</taxon>
        <taxon>Metazoa</taxon>
        <taxon>Spiralia</taxon>
        <taxon>Lophotrochozoa</taxon>
        <taxon>Platyhelminthes</taxon>
        <taxon>Trematoda</taxon>
        <taxon>Digenea</taxon>
        <taxon>Plagiorchiida</taxon>
        <taxon>Echinostomata</taxon>
        <taxon>Echinostomatoidea</taxon>
        <taxon>Fasciolidae</taxon>
        <taxon>Fasciola</taxon>
    </lineage>
</organism>
<evidence type="ECO:0000313" key="3">
    <source>
        <dbReference type="Proteomes" id="UP000230066"/>
    </source>
</evidence>
<evidence type="ECO:0000313" key="2">
    <source>
        <dbReference type="EMBL" id="THD27173.1"/>
    </source>
</evidence>
<sequence>MDEEVSSEESIECEDVRIDPNYQPAKTEKLTPNVEPKKPRRIVEVRASKGRMLRYLRLPKAVDFMSPDPTEYFSEVQRQNLFTQLKSNKE</sequence>
<name>A0A4E0RHZ9_FASHE</name>
<comment type="caution">
    <text evidence="2">The sequence shown here is derived from an EMBL/GenBank/DDBJ whole genome shotgun (WGS) entry which is preliminary data.</text>
</comment>
<dbReference type="GO" id="GO:0005634">
    <property type="term" value="C:nucleus"/>
    <property type="evidence" value="ECO:0007669"/>
    <property type="project" value="InterPro"/>
</dbReference>
<protein>
    <submittedName>
        <fullName evidence="2">Apoptosis-antagonizing transcription factor C-terminal</fullName>
    </submittedName>
</protein>
<reference evidence="2" key="1">
    <citation type="submission" date="2019-03" db="EMBL/GenBank/DDBJ databases">
        <title>Improved annotation for the trematode Fasciola hepatica.</title>
        <authorList>
            <person name="Choi Y.-J."/>
            <person name="Martin J."/>
            <person name="Mitreva M."/>
        </authorList>
    </citation>
    <scope>NUCLEOTIDE SEQUENCE [LARGE SCALE GENOMIC DNA]</scope>
</reference>
<keyword evidence="3" id="KW-1185">Reference proteome</keyword>
<dbReference type="Pfam" id="PF08164">
    <property type="entry name" value="TRAUB"/>
    <property type="match status" value="1"/>
</dbReference>
<dbReference type="EMBL" id="JXXN02000506">
    <property type="protein sequence ID" value="THD27173.1"/>
    <property type="molecule type" value="Genomic_DNA"/>
</dbReference>
<feature type="domain" description="Apoptosis-antagonizing transcription factor C-terminal" evidence="1">
    <location>
        <begin position="34"/>
        <end position="85"/>
    </location>
</feature>
<accession>A0A4E0RHZ9</accession>
<dbReference type="Proteomes" id="UP000230066">
    <property type="component" value="Unassembled WGS sequence"/>
</dbReference>
<evidence type="ECO:0000259" key="1">
    <source>
        <dbReference type="Pfam" id="PF08164"/>
    </source>
</evidence>
<proteinExistence type="predicted"/>
<dbReference type="AlphaFoldDB" id="A0A4E0RHZ9"/>
<dbReference type="InterPro" id="IPR012617">
    <property type="entry name" value="AATF_C"/>
</dbReference>